<dbReference type="PROSITE" id="PS01063">
    <property type="entry name" value="SIGMA70_ECF"/>
    <property type="match status" value="1"/>
</dbReference>
<dbReference type="InterPro" id="IPR039425">
    <property type="entry name" value="RNA_pol_sigma-70-like"/>
</dbReference>
<gene>
    <name evidence="9" type="ORF">C0W41_08080</name>
</gene>
<evidence type="ECO:0000259" key="8">
    <source>
        <dbReference type="Pfam" id="PF04545"/>
    </source>
</evidence>
<evidence type="ECO:0000256" key="5">
    <source>
        <dbReference type="ARBA" id="ARBA00023163"/>
    </source>
</evidence>
<dbReference type="Gene3D" id="1.10.1740.10">
    <property type="match status" value="1"/>
</dbReference>
<keyword evidence="2 6" id="KW-0805">Transcription regulation</keyword>
<evidence type="ECO:0000256" key="3">
    <source>
        <dbReference type="ARBA" id="ARBA00023082"/>
    </source>
</evidence>
<dbReference type="PANTHER" id="PTHR43133">
    <property type="entry name" value="RNA POLYMERASE ECF-TYPE SIGMA FACTO"/>
    <property type="match status" value="1"/>
</dbReference>
<sequence>MNILNNGLLNESDLICFFQKNRIKRNEIFSLLIKPYWSSLYSRCMYRINDRSSIDDVVQDVLLRIYQALPKYFHKGMFKTWIYTIADNVCYSHLAKKMIYNKKNISINNIELVSHYSLVNIDDKIDMSILLDELSYSEQEIIDLRFYQDLTLLEISDILCITISACKMRLYRALKLLHDILFRKKYQNNIYLA</sequence>
<evidence type="ECO:0000256" key="2">
    <source>
        <dbReference type="ARBA" id="ARBA00023015"/>
    </source>
</evidence>
<dbReference type="InterPro" id="IPR007627">
    <property type="entry name" value="RNA_pol_sigma70_r2"/>
</dbReference>
<dbReference type="GO" id="GO:0016987">
    <property type="term" value="F:sigma factor activity"/>
    <property type="evidence" value="ECO:0007669"/>
    <property type="project" value="UniProtKB-KW"/>
</dbReference>
<dbReference type="Pfam" id="PF04545">
    <property type="entry name" value="Sigma70_r4"/>
    <property type="match status" value="1"/>
</dbReference>
<dbReference type="NCBIfam" id="TIGR02937">
    <property type="entry name" value="sigma70-ECF"/>
    <property type="match status" value="1"/>
</dbReference>
<evidence type="ECO:0000313" key="9">
    <source>
        <dbReference type="EMBL" id="PSX07959.1"/>
    </source>
</evidence>
<comment type="similarity">
    <text evidence="1 6">Belongs to the sigma-70 factor family. ECF subfamily.</text>
</comment>
<evidence type="ECO:0000259" key="7">
    <source>
        <dbReference type="Pfam" id="PF04542"/>
    </source>
</evidence>
<evidence type="ECO:0000256" key="1">
    <source>
        <dbReference type="ARBA" id="ARBA00010641"/>
    </source>
</evidence>
<organism evidence="9 10">
    <name type="scientific">Photobacterium angustum</name>
    <dbReference type="NCBI Taxonomy" id="661"/>
    <lineage>
        <taxon>Bacteria</taxon>
        <taxon>Pseudomonadati</taxon>
        <taxon>Pseudomonadota</taxon>
        <taxon>Gammaproteobacteria</taxon>
        <taxon>Vibrionales</taxon>
        <taxon>Vibrionaceae</taxon>
        <taxon>Photobacterium</taxon>
    </lineage>
</organism>
<dbReference type="InterPro" id="IPR013324">
    <property type="entry name" value="RNA_pol_sigma_r3/r4-like"/>
</dbReference>
<dbReference type="SUPFAM" id="SSF88946">
    <property type="entry name" value="Sigma2 domain of RNA polymerase sigma factors"/>
    <property type="match status" value="1"/>
</dbReference>
<proteinExistence type="inferred from homology"/>
<name>A0A855SIX6_PHOAN</name>
<dbReference type="GO" id="GO:0003677">
    <property type="term" value="F:DNA binding"/>
    <property type="evidence" value="ECO:0007669"/>
    <property type="project" value="UniProtKB-KW"/>
</dbReference>
<protein>
    <recommendedName>
        <fullName evidence="6">RNA polymerase sigma factor</fullName>
    </recommendedName>
</protein>
<dbReference type="InterPro" id="IPR007630">
    <property type="entry name" value="RNA_pol_sigma70_r4"/>
</dbReference>
<feature type="domain" description="RNA polymerase sigma-70 region 2" evidence="7">
    <location>
        <begin position="33"/>
        <end position="97"/>
    </location>
</feature>
<feature type="domain" description="RNA polymerase sigma-70 region 4" evidence="8">
    <location>
        <begin position="130"/>
        <end position="177"/>
    </location>
</feature>
<dbReference type="CDD" id="cd06171">
    <property type="entry name" value="Sigma70_r4"/>
    <property type="match status" value="1"/>
</dbReference>
<evidence type="ECO:0000313" key="10">
    <source>
        <dbReference type="Proteomes" id="UP000241440"/>
    </source>
</evidence>
<dbReference type="InterPro" id="IPR000838">
    <property type="entry name" value="RNA_pol_sigma70_ECF_CS"/>
</dbReference>
<keyword evidence="4 6" id="KW-0238">DNA-binding</keyword>
<keyword evidence="5 6" id="KW-0804">Transcription</keyword>
<comment type="caution">
    <text evidence="9">The sequence shown here is derived from an EMBL/GenBank/DDBJ whole genome shotgun (WGS) entry which is preliminary data.</text>
</comment>
<keyword evidence="3 6" id="KW-0731">Sigma factor</keyword>
<dbReference type="InterPro" id="IPR036388">
    <property type="entry name" value="WH-like_DNA-bd_sf"/>
</dbReference>
<dbReference type="RefSeq" id="WP_045082034.1">
    <property type="nucleotide sequence ID" value="NZ_JZSX01000001.1"/>
</dbReference>
<dbReference type="PANTHER" id="PTHR43133:SF51">
    <property type="entry name" value="RNA POLYMERASE SIGMA FACTOR"/>
    <property type="match status" value="1"/>
</dbReference>
<dbReference type="Gene3D" id="1.10.10.10">
    <property type="entry name" value="Winged helix-like DNA-binding domain superfamily/Winged helix DNA-binding domain"/>
    <property type="match status" value="1"/>
</dbReference>
<accession>A0A855SIX6</accession>
<dbReference type="Pfam" id="PF04542">
    <property type="entry name" value="Sigma70_r2"/>
    <property type="match status" value="1"/>
</dbReference>
<reference evidence="9 10" key="1">
    <citation type="submission" date="2018-01" db="EMBL/GenBank/DDBJ databases">
        <title>Whole genome sequencing of Histamine producing bacteria.</title>
        <authorList>
            <person name="Butler K."/>
        </authorList>
    </citation>
    <scope>NUCLEOTIDE SEQUENCE [LARGE SCALE GENOMIC DNA]</scope>
    <source>
        <strain evidence="9 10">A2-1</strain>
    </source>
</reference>
<dbReference type="SUPFAM" id="SSF88659">
    <property type="entry name" value="Sigma3 and sigma4 domains of RNA polymerase sigma factors"/>
    <property type="match status" value="1"/>
</dbReference>
<evidence type="ECO:0000256" key="6">
    <source>
        <dbReference type="RuleBase" id="RU000716"/>
    </source>
</evidence>
<dbReference type="EMBL" id="PYOY01000003">
    <property type="protein sequence ID" value="PSX07959.1"/>
    <property type="molecule type" value="Genomic_DNA"/>
</dbReference>
<dbReference type="InterPro" id="IPR014284">
    <property type="entry name" value="RNA_pol_sigma-70_dom"/>
</dbReference>
<dbReference type="AlphaFoldDB" id="A0A855SIX6"/>
<evidence type="ECO:0000256" key="4">
    <source>
        <dbReference type="ARBA" id="ARBA00023125"/>
    </source>
</evidence>
<dbReference type="Proteomes" id="UP000241440">
    <property type="component" value="Unassembled WGS sequence"/>
</dbReference>
<dbReference type="GeneID" id="61229198"/>
<dbReference type="GO" id="GO:0006352">
    <property type="term" value="P:DNA-templated transcription initiation"/>
    <property type="evidence" value="ECO:0007669"/>
    <property type="project" value="InterPro"/>
</dbReference>
<dbReference type="InterPro" id="IPR013325">
    <property type="entry name" value="RNA_pol_sigma_r2"/>
</dbReference>